<dbReference type="AlphaFoldDB" id="A0A383B5M6"/>
<proteinExistence type="predicted"/>
<accession>A0A383B5M6</accession>
<reference evidence="1" key="1">
    <citation type="submission" date="2018-05" db="EMBL/GenBank/DDBJ databases">
        <authorList>
            <person name="Lanie J.A."/>
            <person name="Ng W.-L."/>
            <person name="Kazmierczak K.M."/>
            <person name="Andrzejewski T.M."/>
            <person name="Davidsen T.M."/>
            <person name="Wayne K.J."/>
            <person name="Tettelin H."/>
            <person name="Glass J.I."/>
            <person name="Rusch D."/>
            <person name="Podicherti R."/>
            <person name="Tsui H.-C.T."/>
            <person name="Winkler M.E."/>
        </authorList>
    </citation>
    <scope>NUCLEOTIDE SEQUENCE</scope>
</reference>
<feature type="non-terminal residue" evidence="1">
    <location>
        <position position="185"/>
    </location>
</feature>
<dbReference type="EMBL" id="UINC01197765">
    <property type="protein sequence ID" value="SVE15407.1"/>
    <property type="molecule type" value="Genomic_DNA"/>
</dbReference>
<organism evidence="1">
    <name type="scientific">marine metagenome</name>
    <dbReference type="NCBI Taxonomy" id="408172"/>
    <lineage>
        <taxon>unclassified sequences</taxon>
        <taxon>metagenomes</taxon>
        <taxon>ecological metagenomes</taxon>
    </lineage>
</organism>
<evidence type="ECO:0000313" key="1">
    <source>
        <dbReference type="EMBL" id="SVE15407.1"/>
    </source>
</evidence>
<protein>
    <submittedName>
        <fullName evidence="1">Uncharacterized protein</fullName>
    </submittedName>
</protein>
<name>A0A383B5M6_9ZZZZ</name>
<sequence>MATPTTKATFKSYCLRALGDGVVDINVSDDQLDDRVDEALQYFATYHYDGIERMYLKHLITTAEVSRARDNSSTTGTDTVDTDITATWKEGTNFIPIPSAVISVLNVFPLSDTGSGSSNMFDLRYQLRLNDLFDLSSTSIMNYQMTMDNLDLIQHILVGETPIRFNQHQNRLYLDMDWENDVNAD</sequence>
<gene>
    <name evidence="1" type="ORF">METZ01_LOCUS468261</name>
</gene>